<accession>A0A401S4S7</accession>
<dbReference type="GO" id="GO:0000139">
    <property type="term" value="C:Golgi membrane"/>
    <property type="evidence" value="ECO:0007669"/>
    <property type="project" value="UniProtKB-SubCell"/>
</dbReference>
<gene>
    <name evidence="15" type="ORF">chiPu_0003813</name>
</gene>
<evidence type="ECO:0000256" key="9">
    <source>
        <dbReference type="ARBA" id="ARBA00023034"/>
    </source>
</evidence>
<keyword evidence="7" id="KW-0735">Signal-anchor</keyword>
<comment type="caution">
    <text evidence="15">The sequence shown here is derived from an EMBL/GenBank/DDBJ whole genome shotgun (WGS) entry which is preliminary data.</text>
</comment>
<comment type="similarity">
    <text evidence="3 14">Belongs to the glycosyltransferase 31 family.</text>
</comment>
<evidence type="ECO:0000313" key="15">
    <source>
        <dbReference type="EMBL" id="GCC25403.1"/>
    </source>
</evidence>
<keyword evidence="5" id="KW-0808">Transferase</keyword>
<evidence type="ECO:0000256" key="14">
    <source>
        <dbReference type="RuleBase" id="RU363063"/>
    </source>
</evidence>
<proteinExistence type="inferred from homology"/>
<dbReference type="GO" id="GO:0006493">
    <property type="term" value="P:protein O-linked glycosylation"/>
    <property type="evidence" value="ECO:0007669"/>
    <property type="project" value="TreeGrafter"/>
</dbReference>
<dbReference type="PANTHER" id="PTHR11214">
    <property type="entry name" value="BETA-1,3-N-ACETYLGLUCOSAMINYLTRANSFERASE"/>
    <property type="match status" value="1"/>
</dbReference>
<dbReference type="STRING" id="137246.A0A401S4S7"/>
<dbReference type="GO" id="GO:0006629">
    <property type="term" value="P:lipid metabolic process"/>
    <property type="evidence" value="ECO:0007669"/>
    <property type="project" value="UniProtKB-KW"/>
</dbReference>
<reference evidence="15 16" key="1">
    <citation type="journal article" date="2018" name="Nat. Ecol. Evol.">
        <title>Shark genomes provide insights into elasmobranch evolution and the origin of vertebrates.</title>
        <authorList>
            <person name="Hara Y"/>
            <person name="Yamaguchi K"/>
            <person name="Onimaru K"/>
            <person name="Kadota M"/>
            <person name="Koyanagi M"/>
            <person name="Keeley SD"/>
            <person name="Tatsumi K"/>
            <person name="Tanaka K"/>
            <person name="Motone F"/>
            <person name="Kageyama Y"/>
            <person name="Nozu R"/>
            <person name="Adachi N"/>
            <person name="Nishimura O"/>
            <person name="Nakagawa R"/>
            <person name="Tanegashima C"/>
            <person name="Kiyatake I"/>
            <person name="Matsumoto R"/>
            <person name="Murakumo K"/>
            <person name="Nishida K"/>
            <person name="Terakita A"/>
            <person name="Kuratani S"/>
            <person name="Sato K"/>
            <person name="Hyodo S Kuraku.S."/>
        </authorList>
    </citation>
    <scope>NUCLEOTIDE SEQUENCE [LARGE SCALE GENOMIC DNA]</scope>
</reference>
<dbReference type="Gene3D" id="3.90.550.50">
    <property type="match status" value="1"/>
</dbReference>
<dbReference type="OrthoDB" id="2139606at2759"/>
<comment type="pathway">
    <text evidence="2">Protein modification; protein glycosylation.</text>
</comment>
<keyword evidence="9 14" id="KW-0333">Golgi apparatus</keyword>
<dbReference type="EMBL" id="BEZZ01000085">
    <property type="protein sequence ID" value="GCC25403.1"/>
    <property type="molecule type" value="Genomic_DNA"/>
</dbReference>
<evidence type="ECO:0000256" key="6">
    <source>
        <dbReference type="ARBA" id="ARBA00022692"/>
    </source>
</evidence>
<dbReference type="FunFam" id="3.90.550.50:FF:000001">
    <property type="entry name" value="Hexosyltransferase"/>
    <property type="match status" value="1"/>
</dbReference>
<evidence type="ECO:0000256" key="1">
    <source>
        <dbReference type="ARBA" id="ARBA00004323"/>
    </source>
</evidence>
<keyword evidence="16" id="KW-1185">Reference proteome</keyword>
<evidence type="ECO:0000256" key="13">
    <source>
        <dbReference type="ARBA" id="ARBA00048834"/>
    </source>
</evidence>
<dbReference type="GO" id="GO:0008499">
    <property type="term" value="F:N-acetyl-beta-D-glucosaminide beta-(1,3)-galactosyltransferase activity"/>
    <property type="evidence" value="ECO:0007669"/>
    <property type="project" value="TreeGrafter"/>
</dbReference>
<dbReference type="GO" id="GO:0005783">
    <property type="term" value="C:endoplasmic reticulum"/>
    <property type="evidence" value="ECO:0007669"/>
    <property type="project" value="TreeGrafter"/>
</dbReference>
<evidence type="ECO:0000256" key="3">
    <source>
        <dbReference type="ARBA" id="ARBA00008661"/>
    </source>
</evidence>
<keyword evidence="6" id="KW-0812">Transmembrane</keyword>
<dbReference type="PANTHER" id="PTHR11214:SF265">
    <property type="entry name" value="BETA-1,3-GALACTOSYLTRANSFERASE 5"/>
    <property type="match status" value="1"/>
</dbReference>
<dbReference type="AlphaFoldDB" id="A0A401S4S7"/>
<keyword evidence="11" id="KW-0472">Membrane</keyword>
<organism evidence="15 16">
    <name type="scientific">Chiloscyllium punctatum</name>
    <name type="common">Brownbanded bambooshark</name>
    <name type="synonym">Hemiscyllium punctatum</name>
    <dbReference type="NCBI Taxonomy" id="137246"/>
    <lineage>
        <taxon>Eukaryota</taxon>
        <taxon>Metazoa</taxon>
        <taxon>Chordata</taxon>
        <taxon>Craniata</taxon>
        <taxon>Vertebrata</taxon>
        <taxon>Chondrichthyes</taxon>
        <taxon>Elasmobranchii</taxon>
        <taxon>Galeomorphii</taxon>
        <taxon>Galeoidea</taxon>
        <taxon>Orectolobiformes</taxon>
        <taxon>Hemiscylliidae</taxon>
        <taxon>Chiloscyllium</taxon>
    </lineage>
</organism>
<evidence type="ECO:0000256" key="7">
    <source>
        <dbReference type="ARBA" id="ARBA00022968"/>
    </source>
</evidence>
<dbReference type="Pfam" id="PF01762">
    <property type="entry name" value="Galactosyl_T"/>
    <property type="match status" value="1"/>
</dbReference>
<dbReference type="EC" id="2.4.1.-" evidence="14"/>
<keyword evidence="12" id="KW-0325">Glycoprotein</keyword>
<keyword evidence="4 14" id="KW-0328">Glycosyltransferase</keyword>
<evidence type="ECO:0000256" key="11">
    <source>
        <dbReference type="ARBA" id="ARBA00023136"/>
    </source>
</evidence>
<comment type="subcellular location">
    <subcellularLocation>
        <location evidence="1 14">Golgi apparatus membrane</location>
        <topology evidence="1 14">Single-pass type II membrane protein</topology>
    </subcellularLocation>
</comment>
<evidence type="ECO:0000256" key="10">
    <source>
        <dbReference type="ARBA" id="ARBA00023098"/>
    </source>
</evidence>
<evidence type="ECO:0000256" key="12">
    <source>
        <dbReference type="ARBA" id="ARBA00023180"/>
    </source>
</evidence>
<sequence length="287" mass="33863">MFYNTNKRSISKEKGKFLIIPKSNCDDDPPFIVYLVTVSHSQWKERSAIRQTWGKDLRPNGKRTVAYFLLGYNTKYQSMILNESLYYNDIIQKNFTDTYHNLTLKVMMGIEWVHEFCPSVSFVMKTDSDMFVNTYYLTELLSQKNWTQLYTGFIKNKEKPIRYKLSKWYLTKEEYPQSTFPPFCSGTGYVFSGDLTGKIIAVSKHIPILKLEDVYIGLCFQKLNVTPVELNSAQPFHARKVEFSICNFHKLVTSHQVSPVELLIYWKTLEENSKEECWKKMEEFRWA</sequence>
<protein>
    <recommendedName>
        <fullName evidence="14">Hexosyltransferase</fullName>
        <ecNumber evidence="14">2.4.1.-</ecNumber>
    </recommendedName>
</protein>
<dbReference type="InterPro" id="IPR002659">
    <property type="entry name" value="Glyco_trans_31"/>
</dbReference>
<dbReference type="Proteomes" id="UP000287033">
    <property type="component" value="Unassembled WGS sequence"/>
</dbReference>
<evidence type="ECO:0000313" key="16">
    <source>
        <dbReference type="Proteomes" id="UP000287033"/>
    </source>
</evidence>
<evidence type="ECO:0000256" key="2">
    <source>
        <dbReference type="ARBA" id="ARBA00004922"/>
    </source>
</evidence>
<name>A0A401S4S7_CHIPU</name>
<keyword evidence="8" id="KW-1133">Transmembrane helix</keyword>
<evidence type="ECO:0000256" key="4">
    <source>
        <dbReference type="ARBA" id="ARBA00022676"/>
    </source>
</evidence>
<comment type="catalytic activity">
    <reaction evidence="13">
        <text>a globoside Gb4Cer (d18:1(4E)) + UDP-alpha-D-galactose = a globoside GalGb4Cer (d18:1(4E)) + UDP + H(+)</text>
        <dbReference type="Rhea" id="RHEA:41996"/>
        <dbReference type="ChEBI" id="CHEBI:15378"/>
        <dbReference type="ChEBI" id="CHEBI:18259"/>
        <dbReference type="ChEBI" id="CHEBI:58223"/>
        <dbReference type="ChEBI" id="CHEBI:62571"/>
        <dbReference type="ChEBI" id="CHEBI:66914"/>
    </reaction>
    <physiologicalReaction direction="left-to-right" evidence="13">
        <dbReference type="Rhea" id="RHEA:41997"/>
    </physiologicalReaction>
</comment>
<evidence type="ECO:0000256" key="8">
    <source>
        <dbReference type="ARBA" id="ARBA00022989"/>
    </source>
</evidence>
<keyword evidence="10" id="KW-0443">Lipid metabolism</keyword>
<evidence type="ECO:0000256" key="5">
    <source>
        <dbReference type="ARBA" id="ARBA00022679"/>
    </source>
</evidence>
<dbReference type="OMA" id="HSQQTFF"/>